<protein>
    <submittedName>
        <fullName evidence="7">Radical SAM protein</fullName>
    </submittedName>
</protein>
<evidence type="ECO:0000259" key="6">
    <source>
        <dbReference type="PROSITE" id="PS51918"/>
    </source>
</evidence>
<evidence type="ECO:0000256" key="4">
    <source>
        <dbReference type="ARBA" id="ARBA00023004"/>
    </source>
</evidence>
<evidence type="ECO:0000256" key="5">
    <source>
        <dbReference type="ARBA" id="ARBA00023014"/>
    </source>
</evidence>
<dbReference type="Proteomes" id="UP001165413">
    <property type="component" value="Unassembled WGS sequence"/>
</dbReference>
<dbReference type="RefSeq" id="WP_254098608.1">
    <property type="nucleotide sequence ID" value="NZ_JANATA010000002.1"/>
</dbReference>
<dbReference type="InterPro" id="IPR051198">
    <property type="entry name" value="BchE-like"/>
</dbReference>
<dbReference type="Gene3D" id="3.40.50.280">
    <property type="entry name" value="Cobalamin-binding domain"/>
    <property type="match status" value="1"/>
</dbReference>
<dbReference type="AlphaFoldDB" id="A0AA42BLR5"/>
<comment type="caution">
    <text evidence="7">The sequence shown here is derived from an EMBL/GenBank/DDBJ whole genome shotgun (WGS) entry which is preliminary data.</text>
</comment>
<dbReference type="SFLD" id="SFLDG01082">
    <property type="entry name" value="B12-binding_domain_containing"/>
    <property type="match status" value="1"/>
</dbReference>
<keyword evidence="2" id="KW-0949">S-adenosyl-L-methionine</keyword>
<evidence type="ECO:0000256" key="3">
    <source>
        <dbReference type="ARBA" id="ARBA00022723"/>
    </source>
</evidence>
<feature type="domain" description="Radical SAM core" evidence="6">
    <location>
        <begin position="432"/>
        <end position="659"/>
    </location>
</feature>
<dbReference type="Pfam" id="PF04055">
    <property type="entry name" value="Radical_SAM"/>
    <property type="match status" value="1"/>
</dbReference>
<evidence type="ECO:0000313" key="8">
    <source>
        <dbReference type="Proteomes" id="UP001165413"/>
    </source>
</evidence>
<keyword evidence="5" id="KW-0411">Iron-sulfur</keyword>
<dbReference type="GO" id="GO:0046872">
    <property type="term" value="F:metal ion binding"/>
    <property type="evidence" value="ECO:0007669"/>
    <property type="project" value="UniProtKB-KW"/>
</dbReference>
<dbReference type="PROSITE" id="PS51918">
    <property type="entry name" value="RADICAL_SAM"/>
    <property type="match status" value="1"/>
</dbReference>
<keyword evidence="8" id="KW-1185">Reference proteome</keyword>
<reference evidence="7" key="1">
    <citation type="submission" date="2022-07" db="EMBL/GenBank/DDBJ databases">
        <title>Characterization of the Novel Bacterium Alteromonas immobilis LMIT006 and Alteromonas gregis LMIT007.</title>
        <authorList>
            <person name="Lin X."/>
        </authorList>
    </citation>
    <scope>NUCLEOTIDE SEQUENCE</scope>
    <source>
        <strain evidence="7">LMIT007</strain>
    </source>
</reference>
<comment type="cofactor">
    <cofactor evidence="1">
        <name>[4Fe-4S] cluster</name>
        <dbReference type="ChEBI" id="CHEBI:49883"/>
    </cofactor>
</comment>
<keyword evidence="3" id="KW-0479">Metal-binding</keyword>
<dbReference type="PANTHER" id="PTHR43409">
    <property type="entry name" value="ANAEROBIC MAGNESIUM-PROTOPORPHYRIN IX MONOMETHYL ESTER CYCLASE-RELATED"/>
    <property type="match status" value="1"/>
</dbReference>
<organism evidence="7 8">
    <name type="scientific">Opacimonas viscosa</name>
    <dbReference type="NCBI Taxonomy" id="2961944"/>
    <lineage>
        <taxon>Bacteria</taxon>
        <taxon>Pseudomonadati</taxon>
        <taxon>Pseudomonadota</taxon>
        <taxon>Gammaproteobacteria</taxon>
        <taxon>Alteromonadales</taxon>
        <taxon>Alteromonadaceae</taxon>
        <taxon>Opacimonas</taxon>
    </lineage>
</organism>
<dbReference type="GO" id="GO:0003824">
    <property type="term" value="F:catalytic activity"/>
    <property type="evidence" value="ECO:0007669"/>
    <property type="project" value="InterPro"/>
</dbReference>
<dbReference type="InterPro" id="IPR058240">
    <property type="entry name" value="rSAM_sf"/>
</dbReference>
<dbReference type="Gene3D" id="3.80.30.20">
    <property type="entry name" value="tm_1862 like domain"/>
    <property type="match status" value="1"/>
</dbReference>
<accession>A0AA42BLR5</accession>
<dbReference type="InterPro" id="IPR023404">
    <property type="entry name" value="rSAM_horseshoe"/>
</dbReference>
<dbReference type="SMART" id="SM00729">
    <property type="entry name" value="Elp3"/>
    <property type="match status" value="1"/>
</dbReference>
<dbReference type="GO" id="GO:0005829">
    <property type="term" value="C:cytosol"/>
    <property type="evidence" value="ECO:0007669"/>
    <property type="project" value="TreeGrafter"/>
</dbReference>
<dbReference type="SFLD" id="SFLDS00029">
    <property type="entry name" value="Radical_SAM"/>
    <property type="match status" value="1"/>
</dbReference>
<dbReference type="SUPFAM" id="SSF102114">
    <property type="entry name" value="Radical SAM enzymes"/>
    <property type="match status" value="1"/>
</dbReference>
<sequence>MFINPYKIIFFRNGMPLLANVAGTSQSIPMGDADLVLIETAALHAGLPVPQIADEIAQQPLLTSVFTHLDYAKVTQRLQQYVDVGALLTEAVAEPPVITAKSLSELSSLQTNPLLSSVTTVPDALRLSTHFSVSLTAQGFVAWSAAVNEFVSLTALDVMCLLGFGEGKSLASVLQQKPFLQTQQANLEEKVALWFAAGLLAPKKEVIAQTELDLQPFQTDTQHALTLDIPKDWQQTSKDQRIPVYFVPHMENHFPLALGVLYSALLAYEDGVLTDTFNFIPLNYMKPDALFNGPYRKFGPGVWLFSNYMWSIDLNLQISQAVVQHNAGNYTIHGGPSTPDYPHACEAFLAENPSIDIAVHGEGEITITEIFATLQRTAKGRIEADLRKLASVTGLTYRERTTGRFLRTADRERMKSPDAVPSPYLSGLFDAYQGRVEAAIIETNRGCPYGCTFCDWGSATNQKIRKFDLERVKDEITWIGENKIRVMWIADANYGLYDRDIEISQFIVDTKKRYGYPQEIVVNYTKNSTWRLVEIIKIFTEGGIIGQGIISIQTTDEKTLEVINRKNIRTQRYDELAQAFTDLNLPLSTDLMIGLPGMTLASFQADLQRYIDMDVSVKAYPTQLLPNSPMAAPDYLEKYEIKADEHGFLTSTYSYTPADLKKMKALYEVYVMADGYGLLRYVMRYLQWEYQVAAGQFMHDLLDDCTAEPDRYPLLTWAVRFFNSDKSMPCGWQAFYAQVSQYLQARYQVAIDTGWQTVFKVNTAAMPDDAVSYPKQIALDHDFVTYFKAASQVLSHSEESVQPLMTLSPASMTFTDPNRLASVDLNSAQYDSHQYFWELHSAVARPKSLAEFAA</sequence>
<evidence type="ECO:0000313" key="7">
    <source>
        <dbReference type="EMBL" id="MCP3427852.1"/>
    </source>
</evidence>
<keyword evidence="4" id="KW-0408">Iron</keyword>
<dbReference type="PANTHER" id="PTHR43409:SF16">
    <property type="entry name" value="SLR0320 PROTEIN"/>
    <property type="match status" value="1"/>
</dbReference>
<evidence type="ECO:0000256" key="2">
    <source>
        <dbReference type="ARBA" id="ARBA00022691"/>
    </source>
</evidence>
<proteinExistence type="predicted"/>
<gene>
    <name evidence="7" type="ORF">NLF92_02710</name>
</gene>
<evidence type="ECO:0000256" key="1">
    <source>
        <dbReference type="ARBA" id="ARBA00001966"/>
    </source>
</evidence>
<name>A0AA42BLR5_9ALTE</name>
<dbReference type="InterPro" id="IPR006638">
    <property type="entry name" value="Elp3/MiaA/NifB-like_rSAM"/>
</dbReference>
<dbReference type="GO" id="GO:0051536">
    <property type="term" value="F:iron-sulfur cluster binding"/>
    <property type="evidence" value="ECO:0007669"/>
    <property type="project" value="UniProtKB-KW"/>
</dbReference>
<dbReference type="InterPro" id="IPR007197">
    <property type="entry name" value="rSAM"/>
</dbReference>
<dbReference type="EMBL" id="JANATA010000002">
    <property type="protein sequence ID" value="MCP3427852.1"/>
    <property type="molecule type" value="Genomic_DNA"/>
</dbReference>